<evidence type="ECO:0000259" key="3">
    <source>
        <dbReference type="SMART" id="SM00672"/>
    </source>
</evidence>
<name>A0A367L109_9HYPO</name>
<evidence type="ECO:0000313" key="4">
    <source>
        <dbReference type="EMBL" id="RCI08106.1"/>
    </source>
</evidence>
<dbReference type="PANTHER" id="PTHR12203">
    <property type="entry name" value="KDEL LYS-ASP-GLU-LEU CONTAINING - RELATED"/>
    <property type="match status" value="1"/>
</dbReference>
<comment type="caution">
    <text evidence="4">The sequence shown here is derived from an EMBL/GenBank/DDBJ whole genome shotgun (WGS) entry which is preliminary data.</text>
</comment>
<evidence type="ECO:0000313" key="5">
    <source>
        <dbReference type="Proteomes" id="UP000253664"/>
    </source>
</evidence>
<dbReference type="Proteomes" id="UP000253664">
    <property type="component" value="Unassembled WGS sequence"/>
</dbReference>
<dbReference type="InterPro" id="IPR006598">
    <property type="entry name" value="CAP10"/>
</dbReference>
<feature type="region of interest" description="Disordered" evidence="1">
    <location>
        <begin position="250"/>
        <end position="280"/>
    </location>
</feature>
<feature type="domain" description="Glycosyl transferase CAP10" evidence="3">
    <location>
        <begin position="662"/>
        <end position="946"/>
    </location>
</feature>
<dbReference type="EMBL" id="LKCN02000021">
    <property type="protein sequence ID" value="RCI08106.1"/>
    <property type="molecule type" value="Genomic_DNA"/>
</dbReference>
<dbReference type="PANTHER" id="PTHR12203:SF22">
    <property type="entry name" value="CAPSULE ASSOCIATED PROTEIN"/>
    <property type="match status" value="1"/>
</dbReference>
<dbReference type="InterPro" id="IPR051091">
    <property type="entry name" value="O-Glucosyltr/Glycosyltrsf_90"/>
</dbReference>
<protein>
    <recommendedName>
        <fullName evidence="3">Glycosyl transferase CAP10 domain-containing protein</fullName>
    </recommendedName>
</protein>
<dbReference type="AlphaFoldDB" id="A0A367L109"/>
<keyword evidence="2" id="KW-1133">Transmembrane helix</keyword>
<keyword evidence="2" id="KW-0812">Transmembrane</keyword>
<organism evidence="4 5">
    <name type="scientific">Ophiocordyceps polyrhachis-furcata BCC 54312</name>
    <dbReference type="NCBI Taxonomy" id="1330021"/>
    <lineage>
        <taxon>Eukaryota</taxon>
        <taxon>Fungi</taxon>
        <taxon>Dikarya</taxon>
        <taxon>Ascomycota</taxon>
        <taxon>Pezizomycotina</taxon>
        <taxon>Sordariomycetes</taxon>
        <taxon>Hypocreomycetidae</taxon>
        <taxon>Hypocreales</taxon>
        <taxon>Ophiocordycipitaceae</taxon>
        <taxon>Ophiocordyceps</taxon>
    </lineage>
</organism>
<reference evidence="4 5" key="1">
    <citation type="journal article" date="2015" name="BMC Genomics">
        <title>Insights from the genome of Ophiocordyceps polyrhachis-furcata to pathogenicity and host specificity in insect fungi.</title>
        <authorList>
            <person name="Wichadakul D."/>
            <person name="Kobmoo N."/>
            <person name="Ingsriswang S."/>
            <person name="Tangphatsornruang S."/>
            <person name="Chantasingh D."/>
            <person name="Luangsa-ard J.J."/>
            <person name="Eurwilaichitr L."/>
        </authorList>
    </citation>
    <scope>NUCLEOTIDE SEQUENCE [LARGE SCALE GENOMIC DNA]</scope>
    <source>
        <strain evidence="4 5">BCC 54312</strain>
    </source>
</reference>
<keyword evidence="5" id="KW-1185">Reference proteome</keyword>
<dbReference type="OrthoDB" id="541052at2759"/>
<dbReference type="SMART" id="SM00672">
    <property type="entry name" value="CAP10"/>
    <property type="match status" value="1"/>
</dbReference>
<feature type="transmembrane region" description="Helical" evidence="2">
    <location>
        <begin position="376"/>
        <end position="396"/>
    </location>
</feature>
<sequence>MYTVLGRQRAPEAHDEYLPELFICQVLRLTLPFEPENHYIRSMKPFVFSIMLPAATLAIEWFEEEGYLSCKKHLPRNSCFRELYYLLRDERLRKECGKDGLLSDNLPLKFNRAKFFSYEFPVVCAQQDWTKAKHVVSMRFQDTDAIIRPEDYGRRLCYSGPTKQPSIYSAHLRGVRAEIGRVEDFVSCKRAVGGCGDAGTGMLGIWWRVKETTADEVEASGWVDAQHLTYIGPKHNLINDHCTVARLTGSKGGIDPRQRGGSNHNSKLDNSGFPSSENRSTASACERVSWESAPQASREMLCMNECDATTKLLLLTYHNHQKKHSHWSPIKKTCLSRTAADRIGMSPPPIYTNMGKRPSPALHKIRDRRLWPLRLAIRYLTVAGLVSLALVNYLLWHPLDPWEALGLGRRHPIQRLMDDAEAHGHVLMARRSHDVSTAASRYRARRGRHPPPGFDRWFQAALDADAVVVEDFFDRIYKDLTPFWALPASSNKRRARAWHWVVRVRNGTAFGHGNVEGRVPWLQLWTSLVSEFAEHMPDVDMPINMLDEARLLVPHHDMAQLVAKADEEITIVHPDQATSHFAGLKDVDDEPLPAYNPPWFGPGNSYWNLAVKTCGPDTPAHGVRQIRDFAPPAELPSDWRPSYALEGFVRNWTAAMDPCLQPHLRQLHGTFIEPLSLSSTDELIPLFGGSKLPMNSEILIPGAMYLTDDVFYSGGESHGPAWPEKKGSIIWRGDASGGRTREHSWHHFQRHRLIDMLNGTTVSRLETTGVRAPTFALPSQQLYRSGRRRRRQLGAWIQRIADAAFVHLCPPGECDFVEPFFRPSDQIPMQTQYEHKFLPDVDGNSFSARFRGFLRSTSLPIKATIYAEWHDDRLIPWAHFVPMDNTFQDLYAILEYFADGGSRRDKAARLMADRGRDWAERVLRREDMRLYVWRLLLEWARVCDEARHTLAFVDDLRP</sequence>
<evidence type="ECO:0000256" key="2">
    <source>
        <dbReference type="SAM" id="Phobius"/>
    </source>
</evidence>
<evidence type="ECO:0000256" key="1">
    <source>
        <dbReference type="SAM" id="MobiDB-lite"/>
    </source>
</evidence>
<accession>A0A367L109</accession>
<proteinExistence type="predicted"/>
<feature type="compositionally biased region" description="Polar residues" evidence="1">
    <location>
        <begin position="260"/>
        <end position="280"/>
    </location>
</feature>
<keyword evidence="2" id="KW-0472">Membrane</keyword>
<gene>
    <name evidence="4" type="ORF">L249_6359</name>
</gene>
<dbReference type="Pfam" id="PF05686">
    <property type="entry name" value="Glyco_transf_90"/>
    <property type="match status" value="1"/>
</dbReference>